<feature type="region of interest" description="Disordered" evidence="1">
    <location>
        <begin position="196"/>
        <end position="221"/>
    </location>
</feature>
<evidence type="ECO:0000256" key="1">
    <source>
        <dbReference type="SAM" id="MobiDB-lite"/>
    </source>
</evidence>
<feature type="compositionally biased region" description="Low complexity" evidence="1">
    <location>
        <begin position="32"/>
        <end position="45"/>
    </location>
</feature>
<dbReference type="SUPFAM" id="SSF140996">
    <property type="entry name" value="Hermes dimerisation domain"/>
    <property type="match status" value="1"/>
</dbReference>
<proteinExistence type="predicted"/>
<dbReference type="EMBL" id="CAJVPY010008525">
    <property type="protein sequence ID" value="CAG8697210.1"/>
    <property type="molecule type" value="Genomic_DNA"/>
</dbReference>
<organism evidence="2 3">
    <name type="scientific">Dentiscutata erythropus</name>
    <dbReference type="NCBI Taxonomy" id="1348616"/>
    <lineage>
        <taxon>Eukaryota</taxon>
        <taxon>Fungi</taxon>
        <taxon>Fungi incertae sedis</taxon>
        <taxon>Mucoromycota</taxon>
        <taxon>Glomeromycotina</taxon>
        <taxon>Glomeromycetes</taxon>
        <taxon>Diversisporales</taxon>
        <taxon>Gigasporaceae</taxon>
        <taxon>Dentiscutata</taxon>
    </lineage>
</organism>
<sequence>MISKKLEKIITIENEQNLSLSSGNNSEAETVPSISTTPSASSANSLVQKKRKPIYNTSAETSIKSRSNLKITDYSKVVPPCPPKRQELITQALVSFIIKFVQPLYILQNTSFRELLPTCEPGYRIPCNKTVKALIYDSFLWSKEQLCSLLSNSMYCTLSLVYPYVELLKKVFAPKHKKGESYDTYLNLIYGQQCEDGDEEESDSSVSDNDKIPSGAKDPKNEINLDEFSQIELLPAANTVGFFQKVRVAIFLSLDELWSAPSDLARITTILDPRFKDFKWDDTFEEREKSLELLQNPYDSIKEDPQPRDKCMQKQPTFYDYSDDDDFFKALENEVGSSESTA</sequence>
<dbReference type="Proteomes" id="UP000789405">
    <property type="component" value="Unassembled WGS sequence"/>
</dbReference>
<protein>
    <submittedName>
        <fullName evidence="2">1362_t:CDS:1</fullName>
    </submittedName>
</protein>
<comment type="caution">
    <text evidence="2">The sequence shown here is derived from an EMBL/GenBank/DDBJ whole genome shotgun (WGS) entry which is preliminary data.</text>
</comment>
<evidence type="ECO:0000313" key="2">
    <source>
        <dbReference type="EMBL" id="CAG8697210.1"/>
    </source>
</evidence>
<keyword evidence="3" id="KW-1185">Reference proteome</keyword>
<dbReference type="AlphaFoldDB" id="A0A9N9N2D9"/>
<evidence type="ECO:0000313" key="3">
    <source>
        <dbReference type="Proteomes" id="UP000789405"/>
    </source>
</evidence>
<reference evidence="2" key="1">
    <citation type="submission" date="2021-06" db="EMBL/GenBank/DDBJ databases">
        <authorList>
            <person name="Kallberg Y."/>
            <person name="Tangrot J."/>
            <person name="Rosling A."/>
        </authorList>
    </citation>
    <scope>NUCLEOTIDE SEQUENCE</scope>
    <source>
        <strain evidence="2">MA453B</strain>
    </source>
</reference>
<dbReference type="OrthoDB" id="2435908at2759"/>
<name>A0A9N9N2D9_9GLOM</name>
<feature type="region of interest" description="Disordered" evidence="1">
    <location>
        <begin position="21"/>
        <end position="48"/>
    </location>
</feature>
<accession>A0A9N9N2D9</accession>
<gene>
    <name evidence="2" type="ORF">DERYTH_LOCUS12755</name>
</gene>